<dbReference type="Pfam" id="PF04777">
    <property type="entry name" value="Evr1_Alr"/>
    <property type="match status" value="1"/>
</dbReference>
<keyword evidence="3 6" id="KW-0274">FAD</keyword>
<comment type="catalytic activity">
    <reaction evidence="6">
        <text>2 R'C(R)SH + O2 = R'C(R)S-S(R)CR' + H2O2</text>
        <dbReference type="Rhea" id="RHEA:17357"/>
        <dbReference type="ChEBI" id="CHEBI:15379"/>
        <dbReference type="ChEBI" id="CHEBI:16240"/>
        <dbReference type="ChEBI" id="CHEBI:16520"/>
        <dbReference type="ChEBI" id="CHEBI:17412"/>
        <dbReference type="EC" id="1.8.3.2"/>
    </reaction>
</comment>
<accession>A0A6G0XTN2</accession>
<evidence type="ECO:0000313" key="9">
    <source>
        <dbReference type="Proteomes" id="UP000481153"/>
    </source>
</evidence>
<proteinExistence type="predicted"/>
<gene>
    <name evidence="8" type="ORF">Ae201684_001385</name>
</gene>
<name>A0A6G0XTN2_9STRA</name>
<dbReference type="EC" id="1.8.3.2" evidence="6"/>
<reference evidence="8 9" key="1">
    <citation type="submission" date="2019-07" db="EMBL/GenBank/DDBJ databases">
        <title>Genomics analysis of Aphanomyces spp. identifies a new class of oomycete effector associated with host adaptation.</title>
        <authorList>
            <person name="Gaulin E."/>
        </authorList>
    </citation>
    <scope>NUCLEOTIDE SEQUENCE [LARGE SCALE GENOMIC DNA]</scope>
    <source>
        <strain evidence="8 9">ATCC 201684</strain>
    </source>
</reference>
<evidence type="ECO:0000256" key="1">
    <source>
        <dbReference type="ARBA" id="ARBA00001974"/>
    </source>
</evidence>
<dbReference type="GO" id="GO:0005739">
    <property type="term" value="C:mitochondrion"/>
    <property type="evidence" value="ECO:0007669"/>
    <property type="project" value="TreeGrafter"/>
</dbReference>
<sequence>MTRADPNCAEPVCDSKTDMFRSGVLGKKKKHGKTPLECPLDREELGRASWGLLHTMAAYYPENPSDVDKARAKAFVDSFAQLYPCKHCAADFQESIQVIPPRVNSRIDFSLWMCEQHNRVTTKLDKKPFPCTIDALDKRWKTGVPACWAKKEDEITAEESLGQD</sequence>
<dbReference type="Proteomes" id="UP000481153">
    <property type="component" value="Unassembled WGS sequence"/>
</dbReference>
<evidence type="ECO:0000256" key="4">
    <source>
        <dbReference type="ARBA" id="ARBA00023002"/>
    </source>
</evidence>
<evidence type="ECO:0000256" key="2">
    <source>
        <dbReference type="ARBA" id="ARBA00022630"/>
    </source>
</evidence>
<evidence type="ECO:0000256" key="3">
    <source>
        <dbReference type="ARBA" id="ARBA00022827"/>
    </source>
</evidence>
<evidence type="ECO:0000256" key="5">
    <source>
        <dbReference type="ARBA" id="ARBA00023157"/>
    </source>
</evidence>
<evidence type="ECO:0000313" key="8">
    <source>
        <dbReference type="EMBL" id="KAF0743729.1"/>
    </source>
</evidence>
<dbReference type="VEuPathDB" id="FungiDB:AeMF1_021266"/>
<dbReference type="AlphaFoldDB" id="A0A6G0XTN2"/>
<organism evidence="8 9">
    <name type="scientific">Aphanomyces euteiches</name>
    <dbReference type="NCBI Taxonomy" id="100861"/>
    <lineage>
        <taxon>Eukaryota</taxon>
        <taxon>Sar</taxon>
        <taxon>Stramenopiles</taxon>
        <taxon>Oomycota</taxon>
        <taxon>Saprolegniomycetes</taxon>
        <taxon>Saprolegniales</taxon>
        <taxon>Verrucalvaceae</taxon>
        <taxon>Aphanomyces</taxon>
    </lineage>
</organism>
<dbReference type="EMBL" id="VJMJ01000012">
    <property type="protein sequence ID" value="KAF0743729.1"/>
    <property type="molecule type" value="Genomic_DNA"/>
</dbReference>
<evidence type="ECO:0000259" key="7">
    <source>
        <dbReference type="PROSITE" id="PS51324"/>
    </source>
</evidence>
<dbReference type="GO" id="GO:0050660">
    <property type="term" value="F:flavin adenine dinucleotide binding"/>
    <property type="evidence" value="ECO:0007669"/>
    <property type="project" value="TreeGrafter"/>
</dbReference>
<dbReference type="InterPro" id="IPR017905">
    <property type="entry name" value="ERV/ALR_sulphydryl_oxidase"/>
</dbReference>
<keyword evidence="5" id="KW-1015">Disulfide bond</keyword>
<dbReference type="InterPro" id="IPR039799">
    <property type="entry name" value="ALR/ERV"/>
</dbReference>
<keyword evidence="4 6" id="KW-0560">Oxidoreductase</keyword>
<dbReference type="PROSITE" id="PS51324">
    <property type="entry name" value="ERV_ALR"/>
    <property type="match status" value="1"/>
</dbReference>
<evidence type="ECO:0000256" key="6">
    <source>
        <dbReference type="RuleBase" id="RU371123"/>
    </source>
</evidence>
<protein>
    <recommendedName>
        <fullName evidence="6">Sulfhydryl oxidase</fullName>
        <ecNumber evidence="6">1.8.3.2</ecNumber>
    </recommendedName>
</protein>
<keyword evidence="9" id="KW-1185">Reference proteome</keyword>
<dbReference type="GO" id="GO:0016971">
    <property type="term" value="F:flavin-dependent sulfhydryl oxidase activity"/>
    <property type="evidence" value="ECO:0007669"/>
    <property type="project" value="InterPro"/>
</dbReference>
<dbReference type="SUPFAM" id="SSF69000">
    <property type="entry name" value="FAD-dependent thiol oxidase"/>
    <property type="match status" value="1"/>
</dbReference>
<dbReference type="PANTHER" id="PTHR12645">
    <property type="entry name" value="ALR/ERV"/>
    <property type="match status" value="1"/>
</dbReference>
<comment type="cofactor">
    <cofactor evidence="1 6">
        <name>FAD</name>
        <dbReference type="ChEBI" id="CHEBI:57692"/>
    </cofactor>
</comment>
<dbReference type="InterPro" id="IPR036774">
    <property type="entry name" value="ERV/ALR_sulphydryl_oxid_sf"/>
</dbReference>
<keyword evidence="2 6" id="KW-0285">Flavoprotein</keyword>
<dbReference type="PANTHER" id="PTHR12645:SF0">
    <property type="entry name" value="FAD-LINKED SULFHYDRYL OXIDASE ALR"/>
    <property type="match status" value="1"/>
</dbReference>
<feature type="domain" description="ERV/ALR sulfhydryl oxidase" evidence="7">
    <location>
        <begin position="38"/>
        <end position="140"/>
    </location>
</feature>
<comment type="caution">
    <text evidence="8">The sequence shown here is derived from an EMBL/GenBank/DDBJ whole genome shotgun (WGS) entry which is preliminary data.</text>
</comment>
<dbReference type="Gene3D" id="1.20.120.310">
    <property type="entry name" value="ERV/ALR sulfhydryl oxidase domain"/>
    <property type="match status" value="1"/>
</dbReference>